<proteinExistence type="predicted"/>
<evidence type="ECO:0000256" key="1">
    <source>
        <dbReference type="ARBA" id="ARBA00022658"/>
    </source>
</evidence>
<dbReference type="SMART" id="SM00325">
    <property type="entry name" value="RhoGEF"/>
    <property type="match status" value="1"/>
</dbReference>
<dbReference type="AlphaFoldDB" id="A0A5N5SRW4"/>
<organism evidence="7 8">
    <name type="scientific">Armadillidium nasatum</name>
    <dbReference type="NCBI Taxonomy" id="96803"/>
    <lineage>
        <taxon>Eukaryota</taxon>
        <taxon>Metazoa</taxon>
        <taxon>Ecdysozoa</taxon>
        <taxon>Arthropoda</taxon>
        <taxon>Crustacea</taxon>
        <taxon>Multicrustacea</taxon>
        <taxon>Malacostraca</taxon>
        <taxon>Eumalacostraca</taxon>
        <taxon>Peracarida</taxon>
        <taxon>Isopoda</taxon>
        <taxon>Oniscidea</taxon>
        <taxon>Crinocheta</taxon>
        <taxon>Armadillidiidae</taxon>
        <taxon>Armadillidium</taxon>
    </lineage>
</organism>
<dbReference type="Pfam" id="PF00621">
    <property type="entry name" value="RhoGEF"/>
    <property type="match status" value="1"/>
</dbReference>
<dbReference type="Pfam" id="PF00618">
    <property type="entry name" value="RasGEF_N"/>
    <property type="match status" value="1"/>
</dbReference>
<keyword evidence="8" id="KW-1185">Reference proteome</keyword>
<comment type="caution">
    <text evidence="7">The sequence shown here is derived from an EMBL/GenBank/DDBJ whole genome shotgun (WGS) entry which is preliminary data.</text>
</comment>
<feature type="domain" description="PH" evidence="3">
    <location>
        <begin position="429"/>
        <end position="525"/>
    </location>
</feature>
<feature type="domain" description="N-terminal Ras-GEF" evidence="6">
    <location>
        <begin position="574"/>
        <end position="722"/>
    </location>
</feature>
<dbReference type="CDD" id="cd00155">
    <property type="entry name" value="RasGEF"/>
    <property type="match status" value="1"/>
</dbReference>
<dbReference type="Pfam" id="PF22697">
    <property type="entry name" value="SOS1_NGEF_PH"/>
    <property type="match status" value="1"/>
</dbReference>
<dbReference type="Proteomes" id="UP000326759">
    <property type="component" value="Unassembled WGS sequence"/>
</dbReference>
<dbReference type="PROSITE" id="PS50009">
    <property type="entry name" value="RASGEF_CAT"/>
    <property type="match status" value="1"/>
</dbReference>
<dbReference type="Pfam" id="PF00617">
    <property type="entry name" value="RasGEF"/>
    <property type="match status" value="1"/>
</dbReference>
<dbReference type="SUPFAM" id="SSF47113">
    <property type="entry name" value="Histone-fold"/>
    <property type="match status" value="1"/>
</dbReference>
<reference evidence="7 8" key="1">
    <citation type="journal article" date="2019" name="PLoS Biol.">
        <title>Sex chromosomes control vertical transmission of feminizing Wolbachia symbionts in an isopod.</title>
        <authorList>
            <person name="Becking T."/>
            <person name="Chebbi M.A."/>
            <person name="Giraud I."/>
            <person name="Moumen B."/>
            <person name="Laverre T."/>
            <person name="Caubet Y."/>
            <person name="Peccoud J."/>
            <person name="Gilbert C."/>
            <person name="Cordaux R."/>
        </authorList>
    </citation>
    <scope>NUCLEOTIDE SEQUENCE [LARGE SCALE GENOMIC DNA]</scope>
    <source>
        <strain evidence="7">ANa2</strain>
        <tissue evidence="7">Whole body excluding digestive tract and cuticle</tissue>
    </source>
</reference>
<dbReference type="GO" id="GO:0046982">
    <property type="term" value="F:protein heterodimerization activity"/>
    <property type="evidence" value="ECO:0007669"/>
    <property type="project" value="InterPro"/>
</dbReference>
<dbReference type="Gene3D" id="1.20.900.10">
    <property type="entry name" value="Dbl homology (DH) domain"/>
    <property type="match status" value="1"/>
</dbReference>
<dbReference type="InterPro" id="IPR000651">
    <property type="entry name" value="Ras-like_Gua-exchang_fac_N"/>
</dbReference>
<evidence type="ECO:0000259" key="5">
    <source>
        <dbReference type="PROSITE" id="PS50010"/>
    </source>
</evidence>
<dbReference type="CDD" id="cd06224">
    <property type="entry name" value="REM"/>
    <property type="match status" value="1"/>
</dbReference>
<dbReference type="InterPro" id="IPR009072">
    <property type="entry name" value="Histone-fold"/>
</dbReference>
<protein>
    <submittedName>
        <fullName evidence="7">Son of sevenless-like protein 2</fullName>
    </submittedName>
</protein>
<dbReference type="GO" id="GO:0007265">
    <property type="term" value="P:Ras protein signal transduction"/>
    <property type="evidence" value="ECO:0007669"/>
    <property type="project" value="TreeGrafter"/>
</dbReference>
<dbReference type="PROSITE" id="PS00720">
    <property type="entry name" value="RASGEF"/>
    <property type="match status" value="1"/>
</dbReference>
<dbReference type="Gene3D" id="1.10.840.10">
    <property type="entry name" value="Ras guanine-nucleotide exchange factors catalytic domain"/>
    <property type="match status" value="1"/>
</dbReference>
<dbReference type="Gene3D" id="1.10.20.10">
    <property type="entry name" value="Histone, subunit A"/>
    <property type="match status" value="1"/>
</dbReference>
<evidence type="ECO:0000259" key="6">
    <source>
        <dbReference type="PROSITE" id="PS50212"/>
    </source>
</evidence>
<evidence type="ECO:0000256" key="2">
    <source>
        <dbReference type="PROSITE-ProRule" id="PRU00168"/>
    </source>
</evidence>
<dbReference type="EMBL" id="SEYY01020887">
    <property type="protein sequence ID" value="KAB7496925.1"/>
    <property type="molecule type" value="Genomic_DNA"/>
</dbReference>
<gene>
    <name evidence="7" type="primary">SOS2</name>
    <name evidence="7" type="ORF">Anas_03937</name>
</gene>
<dbReference type="InterPro" id="IPR001895">
    <property type="entry name" value="RASGEF_cat_dom"/>
</dbReference>
<dbReference type="PROSITE" id="PS50010">
    <property type="entry name" value="DH_2"/>
    <property type="match status" value="1"/>
</dbReference>
<dbReference type="Gene3D" id="1.20.870.10">
    <property type="entry name" value="Son of sevenless (SoS) protein Chain: S domain 1"/>
    <property type="match status" value="1"/>
</dbReference>
<dbReference type="SMART" id="SM00147">
    <property type="entry name" value="RasGEF"/>
    <property type="match status" value="1"/>
</dbReference>
<feature type="domain" description="Ras-GEF" evidence="4">
    <location>
        <begin position="776"/>
        <end position="1004"/>
    </location>
</feature>
<dbReference type="GO" id="GO:0005886">
    <property type="term" value="C:plasma membrane"/>
    <property type="evidence" value="ECO:0007669"/>
    <property type="project" value="TreeGrafter"/>
</dbReference>
<dbReference type="SUPFAM" id="SSF48366">
    <property type="entry name" value="Ras GEF"/>
    <property type="match status" value="1"/>
</dbReference>
<keyword evidence="1 2" id="KW-0344">Guanine-nucleotide releasing factor</keyword>
<dbReference type="InterPro" id="IPR008937">
    <property type="entry name" value="Ras-like_GEF"/>
</dbReference>
<dbReference type="InterPro" id="IPR035899">
    <property type="entry name" value="DBL_dom_sf"/>
</dbReference>
<feature type="domain" description="DH" evidence="5">
    <location>
        <begin position="183"/>
        <end position="371"/>
    </location>
</feature>
<dbReference type="Gene3D" id="2.30.29.30">
    <property type="entry name" value="Pleckstrin-homology domain (PH domain)/Phosphotyrosine-binding domain (PTB)"/>
    <property type="match status" value="1"/>
</dbReference>
<dbReference type="InterPro" id="IPR011993">
    <property type="entry name" value="PH-like_dom_sf"/>
</dbReference>
<name>A0A5N5SRW4_9CRUS</name>
<dbReference type="InterPro" id="IPR036964">
    <property type="entry name" value="RASGEF_cat_dom_sf"/>
</dbReference>
<dbReference type="SMART" id="SM00233">
    <property type="entry name" value="PH"/>
    <property type="match status" value="1"/>
</dbReference>
<sequence length="1004" mass="116645">MFPSNNSDSEFVLYDFESEENSPKWKKLFTDSLQKVLSQVHPKMTAKEDALDYVESLILRLLAMLCALPSPHTVQDVEDRVLRTFPNPIDQWAIGDAQAAIEKGRKKTNLVLPVDRVHSQLRDTLQMKLDYQVTLYIVAILEYISADILKVLMDMFHQDDGNDDPLLGPLVEEPSSFVDGSLTYEDLVKDLIIEEKAYIRELHMIKKVFMDKLYEIPALQGPDEKRELDFIFSNINEIYEFSVNLLGSLEDTLEVTKEEELPDIGTCFEELAEGAEFDVYAKYGGDVLRIECREALLALIDQPDVGLALTIVRHGFKEAVKYYLPRLLLVPVVHVFSYFKYIELLLNVADNEETKESLEQVKGLLWPLQSQLDRAIQASPYNSYLKRKLGELSSRHGRSSRQAMLQKLNEIQKSIEGWEGKDIAQCCSEYIMEGSLKFGPVGKKQTDRYVFLFDGLIVLCKCKMNEYKFKEKFLMRMVEIIDRSDSDELRHSFEIRPREQPSIVLTAKTSEDKSNWMAALVRINTQSMLERVLDSILLHEETKHPLRLPEPSIYPFSVEDSEDNIIIEEKENSGTPVIRGAALFKLVERLTYHMYADPMFVRTFLTTYRSFCSPMELLDLLIQRFDIPEPKPPDISEDDPSDIKAQKIVAMRESLKRFRKEYSQPVQFRVLNVLRHWVDYHFYDFESDQPLLEKLTSFLDGVKGKSMKKWVDSITKIILRKCNEEPREITFSHNKSPPSPKVHLHMEDRDWELALPLELGNTIGEPDVIRPLLMLHPIEIARQLTLLDFDLYRAVKPSELVGVHWTKEDKETRSPNLMKMIHHTNGVTNWLQRCVVDCDNFEERVAVFYRIIEILVMLYDLNNFSGVFQVCCALDSASVHRLEATKSEVKRRLHPYTMKIYEETLELNKNHYKRYLEKLRSINPPCVPFFGMYLTNILHIEEGNPDFLPRGAKGLVNFNKRRKVADITGEIQQYQNQPYCLENDAKIRNKEKVLKAGFWDLKNM</sequence>
<dbReference type="SUPFAM" id="SSF48065">
    <property type="entry name" value="DBL homology domain (DH-domain)"/>
    <property type="match status" value="1"/>
</dbReference>
<dbReference type="PROSITE" id="PS50212">
    <property type="entry name" value="RASGEF_NTER"/>
    <property type="match status" value="1"/>
</dbReference>
<dbReference type="OrthoDB" id="546434at2759"/>
<evidence type="ECO:0000313" key="7">
    <source>
        <dbReference type="EMBL" id="KAB7496925.1"/>
    </source>
</evidence>
<dbReference type="InterPro" id="IPR023578">
    <property type="entry name" value="Ras_GEF_dom_sf"/>
</dbReference>
<dbReference type="GO" id="GO:0005085">
    <property type="term" value="F:guanyl-nucleotide exchange factor activity"/>
    <property type="evidence" value="ECO:0007669"/>
    <property type="project" value="UniProtKB-KW"/>
</dbReference>
<dbReference type="InterPro" id="IPR055251">
    <property type="entry name" value="SOS1_NGEF_PH"/>
</dbReference>
<accession>A0A5N5SRW4</accession>
<dbReference type="InterPro" id="IPR000219">
    <property type="entry name" value="DH_dom"/>
</dbReference>
<dbReference type="SUPFAM" id="SSF50729">
    <property type="entry name" value="PH domain-like"/>
    <property type="match status" value="1"/>
</dbReference>
<evidence type="ECO:0000259" key="3">
    <source>
        <dbReference type="PROSITE" id="PS50003"/>
    </source>
</evidence>
<evidence type="ECO:0000313" key="8">
    <source>
        <dbReference type="Proteomes" id="UP000326759"/>
    </source>
</evidence>
<evidence type="ECO:0000259" key="4">
    <source>
        <dbReference type="PROSITE" id="PS50009"/>
    </source>
</evidence>
<dbReference type="CDD" id="cd22914">
    <property type="entry name" value="HFD_SOS1_rpt1"/>
    <property type="match status" value="1"/>
</dbReference>
<dbReference type="PANTHER" id="PTHR23113:SF363">
    <property type="entry name" value="PROTEIN SON OF SEVENLESS"/>
    <property type="match status" value="1"/>
</dbReference>
<dbReference type="SMART" id="SM00229">
    <property type="entry name" value="RasGEFN"/>
    <property type="match status" value="1"/>
</dbReference>
<dbReference type="PANTHER" id="PTHR23113">
    <property type="entry name" value="GUANINE NUCLEOTIDE EXCHANGE FACTOR"/>
    <property type="match status" value="1"/>
</dbReference>
<dbReference type="PROSITE" id="PS50003">
    <property type="entry name" value="PH_DOMAIN"/>
    <property type="match status" value="1"/>
</dbReference>
<dbReference type="InterPro" id="IPR001849">
    <property type="entry name" value="PH_domain"/>
</dbReference>
<dbReference type="InterPro" id="IPR019804">
    <property type="entry name" value="Ras_G-nucl-exch_fac_CS"/>
</dbReference>